<protein>
    <submittedName>
        <fullName evidence="2">Uncharacterized protein</fullName>
    </submittedName>
</protein>
<feature type="compositionally biased region" description="Basic and acidic residues" evidence="1">
    <location>
        <begin position="31"/>
        <end position="43"/>
    </location>
</feature>
<feature type="region of interest" description="Disordered" evidence="1">
    <location>
        <begin position="1"/>
        <end position="43"/>
    </location>
</feature>
<keyword evidence="3" id="KW-1185">Reference proteome</keyword>
<dbReference type="Proteomes" id="UP001185254">
    <property type="component" value="Unassembled WGS sequence"/>
</dbReference>
<dbReference type="EMBL" id="JAVDQN010000001">
    <property type="protein sequence ID" value="MDR6373481.1"/>
    <property type="molecule type" value="Genomic_DNA"/>
</dbReference>
<accession>A0ABU1KRA2</accession>
<evidence type="ECO:0000313" key="3">
    <source>
        <dbReference type="Proteomes" id="UP001185254"/>
    </source>
</evidence>
<reference evidence="2 3" key="1">
    <citation type="submission" date="2023-07" db="EMBL/GenBank/DDBJ databases">
        <title>Sorghum-associated microbial communities from plants grown in Nebraska, USA.</title>
        <authorList>
            <person name="Schachtman D."/>
        </authorList>
    </citation>
    <scope>NUCLEOTIDE SEQUENCE [LARGE SCALE GENOMIC DNA]</scope>
    <source>
        <strain evidence="2 3">DS1039</strain>
    </source>
</reference>
<comment type="caution">
    <text evidence="2">The sequence shown here is derived from an EMBL/GenBank/DDBJ whole genome shotgun (WGS) entry which is preliminary data.</text>
</comment>
<sequence length="68" mass="7874">MENYNDAGSRQKTKSTRVAWARHCPPHAPRRRQENSPDFPRRRDAHIIEAFADKTSDKGAVRRPFAIT</sequence>
<gene>
    <name evidence="2" type="ORF">J2776_000157</name>
</gene>
<evidence type="ECO:0000313" key="2">
    <source>
        <dbReference type="EMBL" id="MDR6373481.1"/>
    </source>
</evidence>
<dbReference type="RefSeq" id="WP_131321073.1">
    <property type="nucleotide sequence ID" value="NZ_JAQQDN010000025.1"/>
</dbReference>
<organism evidence="2 3">
    <name type="scientific">Paraburkholderia caledonica</name>
    <dbReference type="NCBI Taxonomy" id="134536"/>
    <lineage>
        <taxon>Bacteria</taxon>
        <taxon>Pseudomonadati</taxon>
        <taxon>Pseudomonadota</taxon>
        <taxon>Betaproteobacteria</taxon>
        <taxon>Burkholderiales</taxon>
        <taxon>Burkholderiaceae</taxon>
        <taxon>Paraburkholderia</taxon>
    </lineage>
</organism>
<evidence type="ECO:0000256" key="1">
    <source>
        <dbReference type="SAM" id="MobiDB-lite"/>
    </source>
</evidence>
<proteinExistence type="predicted"/>
<feature type="compositionally biased region" description="Polar residues" evidence="1">
    <location>
        <begin position="1"/>
        <end position="10"/>
    </location>
</feature>
<name>A0ABU1KRA2_9BURK</name>